<name>A0A7D4CWF7_9BACL</name>
<proteinExistence type="predicted"/>
<dbReference type="Proteomes" id="UP000503088">
    <property type="component" value="Chromosome"/>
</dbReference>
<accession>A0A7D4CWF7</accession>
<gene>
    <name evidence="1" type="ORF">GXN76_11180</name>
</gene>
<evidence type="ECO:0000313" key="1">
    <source>
        <dbReference type="EMBL" id="QKG84977.1"/>
    </source>
</evidence>
<dbReference type="KEGG" id="kpul:GXN76_11180"/>
<dbReference type="AlphaFoldDB" id="A0A7D4CWF7"/>
<evidence type="ECO:0000313" key="2">
    <source>
        <dbReference type="Proteomes" id="UP000503088"/>
    </source>
</evidence>
<organism evidence="1 2">
    <name type="scientific">Kroppenstedtia pulmonis</name>
    <dbReference type="NCBI Taxonomy" id="1380685"/>
    <lineage>
        <taxon>Bacteria</taxon>
        <taxon>Bacillati</taxon>
        <taxon>Bacillota</taxon>
        <taxon>Bacilli</taxon>
        <taxon>Bacillales</taxon>
        <taxon>Thermoactinomycetaceae</taxon>
        <taxon>Kroppenstedtia</taxon>
    </lineage>
</organism>
<reference evidence="1 2" key="1">
    <citation type="submission" date="2020-01" db="EMBL/GenBank/DDBJ databases">
        <authorList>
            <person name="Gulvik C.A."/>
            <person name="Batra D.G."/>
        </authorList>
    </citation>
    <scope>NUCLEOTIDE SEQUENCE [LARGE SCALE GENOMIC DNA]</scope>
    <source>
        <strain evidence="1 2">W9323</strain>
    </source>
</reference>
<keyword evidence="2" id="KW-1185">Reference proteome</keyword>
<dbReference type="EMBL" id="CP048104">
    <property type="protein sequence ID" value="QKG84977.1"/>
    <property type="molecule type" value="Genomic_DNA"/>
</dbReference>
<sequence>MIRHFLDGEIVYHHVPVAIYREVKTGRFASSGGASQAVQGSELSLYA</sequence>
<dbReference type="RefSeq" id="WP_173223194.1">
    <property type="nucleotide sequence ID" value="NZ_CP048104.1"/>
</dbReference>
<protein>
    <submittedName>
        <fullName evidence="1">Uncharacterized protein</fullName>
    </submittedName>
</protein>